<gene>
    <name evidence="2" type="ORF">KFK09_006989</name>
</gene>
<name>A0A8T3BSU7_DENNO</name>
<dbReference type="AlphaFoldDB" id="A0A8T3BSU7"/>
<evidence type="ECO:0000313" key="2">
    <source>
        <dbReference type="EMBL" id="KAI0519540.1"/>
    </source>
</evidence>
<comment type="caution">
    <text evidence="2">The sequence shown here is derived from an EMBL/GenBank/DDBJ whole genome shotgun (WGS) entry which is preliminary data.</text>
</comment>
<organism evidence="2 3">
    <name type="scientific">Dendrobium nobile</name>
    <name type="common">Orchid</name>
    <dbReference type="NCBI Taxonomy" id="94219"/>
    <lineage>
        <taxon>Eukaryota</taxon>
        <taxon>Viridiplantae</taxon>
        <taxon>Streptophyta</taxon>
        <taxon>Embryophyta</taxon>
        <taxon>Tracheophyta</taxon>
        <taxon>Spermatophyta</taxon>
        <taxon>Magnoliopsida</taxon>
        <taxon>Liliopsida</taxon>
        <taxon>Asparagales</taxon>
        <taxon>Orchidaceae</taxon>
        <taxon>Epidendroideae</taxon>
        <taxon>Malaxideae</taxon>
        <taxon>Dendrobiinae</taxon>
        <taxon>Dendrobium</taxon>
    </lineage>
</organism>
<sequence length="111" mass="12398">MQESEQEQGVTPEFGRPEGSTPEQEVAGEIGQRLEAKNGVRSGRGKSSENPFLPFPSVSSRLYVRKRANEWERCFLSLEYVGDSIVVSDRVCRWKSRCEVGPMEAIVSFGA</sequence>
<dbReference type="EMBL" id="JAGYWB010000006">
    <property type="protein sequence ID" value="KAI0519540.1"/>
    <property type="molecule type" value="Genomic_DNA"/>
</dbReference>
<feature type="region of interest" description="Disordered" evidence="1">
    <location>
        <begin position="1"/>
        <end position="56"/>
    </location>
</feature>
<proteinExistence type="predicted"/>
<reference evidence="2" key="1">
    <citation type="journal article" date="2022" name="Front. Genet.">
        <title>Chromosome-Scale Assembly of the Dendrobium nobile Genome Provides Insights Into the Molecular Mechanism of the Biosynthesis of the Medicinal Active Ingredient of Dendrobium.</title>
        <authorList>
            <person name="Xu Q."/>
            <person name="Niu S.-C."/>
            <person name="Li K.-L."/>
            <person name="Zheng P.-J."/>
            <person name="Zhang X.-J."/>
            <person name="Jia Y."/>
            <person name="Liu Y."/>
            <person name="Niu Y.-X."/>
            <person name="Yu L.-H."/>
            <person name="Chen D.-F."/>
            <person name="Zhang G.-Q."/>
        </authorList>
    </citation>
    <scope>NUCLEOTIDE SEQUENCE</scope>
    <source>
        <tissue evidence="2">Leaf</tissue>
    </source>
</reference>
<evidence type="ECO:0000256" key="1">
    <source>
        <dbReference type="SAM" id="MobiDB-lite"/>
    </source>
</evidence>
<keyword evidence="3" id="KW-1185">Reference proteome</keyword>
<protein>
    <submittedName>
        <fullName evidence="2">Uncharacterized protein</fullName>
    </submittedName>
</protein>
<accession>A0A8T3BSU7</accession>
<dbReference type="SMR" id="A0A8T3BSU7"/>
<evidence type="ECO:0000313" key="3">
    <source>
        <dbReference type="Proteomes" id="UP000829196"/>
    </source>
</evidence>
<dbReference type="Proteomes" id="UP000829196">
    <property type="component" value="Unassembled WGS sequence"/>
</dbReference>